<keyword evidence="1" id="KW-1133">Transmembrane helix</keyword>
<dbReference type="Proteomes" id="UP000231252">
    <property type="component" value="Unassembled WGS sequence"/>
</dbReference>
<organism evidence="2 3">
    <name type="scientific">candidate division WWE3 bacterium CG08_land_8_20_14_0_20_41_10</name>
    <dbReference type="NCBI Taxonomy" id="1975085"/>
    <lineage>
        <taxon>Bacteria</taxon>
        <taxon>Katanobacteria</taxon>
    </lineage>
</organism>
<dbReference type="EMBL" id="PEYU01000012">
    <property type="protein sequence ID" value="PIS22698.1"/>
    <property type="molecule type" value="Genomic_DNA"/>
</dbReference>
<dbReference type="AlphaFoldDB" id="A0A2H0XF03"/>
<evidence type="ECO:0000313" key="2">
    <source>
        <dbReference type="EMBL" id="PIS22698.1"/>
    </source>
</evidence>
<protein>
    <recommendedName>
        <fullName evidence="4">DUF5673 domain-containing protein</fullName>
    </recommendedName>
</protein>
<evidence type="ECO:0008006" key="4">
    <source>
        <dbReference type="Google" id="ProtNLM"/>
    </source>
</evidence>
<keyword evidence="1" id="KW-0812">Transmembrane</keyword>
<feature type="transmembrane region" description="Helical" evidence="1">
    <location>
        <begin position="62"/>
        <end position="95"/>
    </location>
</feature>
<proteinExistence type="predicted"/>
<comment type="caution">
    <text evidence="2">The sequence shown here is derived from an EMBL/GenBank/DDBJ whole genome shotgun (WGS) entry which is preliminary data.</text>
</comment>
<name>A0A2H0XF03_UNCKA</name>
<accession>A0A2H0XF03</accession>
<keyword evidence="1" id="KW-0472">Membrane</keyword>
<evidence type="ECO:0000313" key="3">
    <source>
        <dbReference type="Proteomes" id="UP000231252"/>
    </source>
</evidence>
<sequence>MQLKDVTSFIGLTRKKDAFTPTDNAPVPQVDPKSYGEKVVELAWSAPNRVVKEMSQKTAKTLIVIAVSVSLLFALMQEFLLIIVIASAGFLYYMLSKSPATEVKHEVSNHGVWYASEQFYYWHELKQFFFKTYGTETILCVDTIEKLPGRIFLNINPTDKEKLKEIFAKHLVFLEEEPKGLVDKMYGSAISKFALDK</sequence>
<evidence type="ECO:0000256" key="1">
    <source>
        <dbReference type="SAM" id="Phobius"/>
    </source>
</evidence>
<gene>
    <name evidence="2" type="ORF">COT50_00660</name>
</gene>
<reference evidence="3" key="1">
    <citation type="submission" date="2017-09" db="EMBL/GenBank/DDBJ databases">
        <title>Depth-based differentiation of microbial function through sediment-hosted aquifers and enrichment of novel symbionts in the deep terrestrial subsurface.</title>
        <authorList>
            <person name="Probst A.J."/>
            <person name="Ladd B."/>
            <person name="Jarett J.K."/>
            <person name="Geller-Mcgrath D.E."/>
            <person name="Sieber C.M.K."/>
            <person name="Emerson J.B."/>
            <person name="Anantharaman K."/>
            <person name="Thomas B.C."/>
            <person name="Malmstrom R."/>
            <person name="Stieglmeier M."/>
            <person name="Klingl A."/>
            <person name="Woyke T."/>
            <person name="Ryan C.M."/>
            <person name="Banfield J.F."/>
        </authorList>
    </citation>
    <scope>NUCLEOTIDE SEQUENCE [LARGE SCALE GENOMIC DNA]</scope>
</reference>